<dbReference type="GO" id="GO:0005829">
    <property type="term" value="C:cytosol"/>
    <property type="evidence" value="ECO:0007669"/>
    <property type="project" value="TreeGrafter"/>
</dbReference>
<evidence type="ECO:0000256" key="8">
    <source>
        <dbReference type="PIRNR" id="PIRNR000194"/>
    </source>
</evidence>
<gene>
    <name evidence="11" type="ordered locus">Dacet_1394</name>
</gene>
<evidence type="ECO:0000256" key="3">
    <source>
        <dbReference type="ARBA" id="ARBA00012856"/>
    </source>
</evidence>
<keyword evidence="12" id="KW-1185">Reference proteome</keyword>
<dbReference type="PROSITE" id="PS00075">
    <property type="entry name" value="DHFR_1"/>
    <property type="match status" value="1"/>
</dbReference>
<dbReference type="EC" id="1.5.1.3" evidence="3 8"/>
<dbReference type="HOGENOM" id="CLU_043966_5_1_0"/>
<accession>D4H815</accession>
<dbReference type="InterPro" id="IPR024072">
    <property type="entry name" value="DHFR-like_dom_sf"/>
</dbReference>
<comment type="pathway">
    <text evidence="1 8">Cofactor biosynthesis; tetrahydrofolate biosynthesis; 5,6,7,8-tetrahydrofolate from 7,8-dihydrofolate: step 1/1.</text>
</comment>
<dbReference type="SUPFAM" id="SSF53597">
    <property type="entry name" value="Dihydrofolate reductase-like"/>
    <property type="match status" value="1"/>
</dbReference>
<dbReference type="InParanoid" id="D4H815"/>
<dbReference type="PROSITE" id="PS51330">
    <property type="entry name" value="DHFR_2"/>
    <property type="match status" value="1"/>
</dbReference>
<evidence type="ECO:0000256" key="9">
    <source>
        <dbReference type="RuleBase" id="RU004474"/>
    </source>
</evidence>
<dbReference type="PANTHER" id="PTHR48069:SF3">
    <property type="entry name" value="DIHYDROFOLATE REDUCTASE"/>
    <property type="match status" value="1"/>
</dbReference>
<reference evidence="11 12" key="1">
    <citation type="journal article" date="2010" name="Stand. Genomic Sci.">
        <title>Complete genome sequence of Denitrovibrio acetiphilus type strain (N2460).</title>
        <authorList>
            <person name="Kiss H."/>
            <person name="Lang E."/>
            <person name="Lapidus A."/>
            <person name="Copeland A."/>
            <person name="Nolan M."/>
            <person name="Glavina Del Rio T."/>
            <person name="Chen F."/>
            <person name="Lucas S."/>
            <person name="Tice H."/>
            <person name="Cheng J.F."/>
            <person name="Han C."/>
            <person name="Goodwin L."/>
            <person name="Pitluck S."/>
            <person name="Liolios K."/>
            <person name="Pati A."/>
            <person name="Ivanova N."/>
            <person name="Mavromatis K."/>
            <person name="Chen A."/>
            <person name="Palaniappan K."/>
            <person name="Land M."/>
            <person name="Hauser L."/>
            <person name="Chang Y.J."/>
            <person name="Jeffries C.D."/>
            <person name="Detter J.C."/>
            <person name="Brettin T."/>
            <person name="Spring S."/>
            <person name="Rohde M."/>
            <person name="Goker M."/>
            <person name="Woyke T."/>
            <person name="Bristow J."/>
            <person name="Eisen J.A."/>
            <person name="Markowitz V."/>
            <person name="Hugenholtz P."/>
            <person name="Kyrpides N.C."/>
            <person name="Klenk H.P."/>
        </authorList>
    </citation>
    <scope>NUCLEOTIDE SEQUENCE [LARGE SCALE GENOMIC DNA]</scope>
    <source>
        <strain evidence="12">DSM 12809 / NBRC 114555 / N2460</strain>
    </source>
</reference>
<proteinExistence type="inferred from homology"/>
<dbReference type="STRING" id="522772.Dacet_1394"/>
<dbReference type="AlphaFoldDB" id="D4H815"/>
<sequence>MTKALIVAMTKDRVIGKNNDMPWHLPEDLKLFKAKTTGHIIAMGRKTYESIGRPLPNRENFVITRSGKEYDGCRVFGSVQECIKAAEEYDKTLFFIGGGQIYSDAVDMVDEMHISYIKENYDGDTFFPEFDESRWKVTETEEYGDFIYKKFVRLSA</sequence>
<dbReference type="GO" id="GO:0006730">
    <property type="term" value="P:one-carbon metabolic process"/>
    <property type="evidence" value="ECO:0007669"/>
    <property type="project" value="UniProtKB-KW"/>
</dbReference>
<comment type="similarity">
    <text evidence="2 8 9">Belongs to the dihydrofolate reductase family.</text>
</comment>
<dbReference type="PANTHER" id="PTHR48069">
    <property type="entry name" value="DIHYDROFOLATE REDUCTASE"/>
    <property type="match status" value="1"/>
</dbReference>
<evidence type="ECO:0000256" key="7">
    <source>
        <dbReference type="ARBA" id="ARBA00025067"/>
    </source>
</evidence>
<dbReference type="GO" id="GO:0046655">
    <property type="term" value="P:folic acid metabolic process"/>
    <property type="evidence" value="ECO:0007669"/>
    <property type="project" value="TreeGrafter"/>
</dbReference>
<dbReference type="GO" id="GO:0046452">
    <property type="term" value="P:dihydrofolate metabolic process"/>
    <property type="evidence" value="ECO:0007669"/>
    <property type="project" value="TreeGrafter"/>
</dbReference>
<evidence type="ECO:0000256" key="4">
    <source>
        <dbReference type="ARBA" id="ARBA00022563"/>
    </source>
</evidence>
<evidence type="ECO:0000256" key="5">
    <source>
        <dbReference type="ARBA" id="ARBA00022857"/>
    </source>
</evidence>
<evidence type="ECO:0000256" key="2">
    <source>
        <dbReference type="ARBA" id="ARBA00009539"/>
    </source>
</evidence>
<dbReference type="Gene3D" id="3.40.430.10">
    <property type="entry name" value="Dihydrofolate Reductase, subunit A"/>
    <property type="match status" value="1"/>
</dbReference>
<organism evidence="11 12">
    <name type="scientific">Denitrovibrio acetiphilus (strain DSM 12809 / NBRC 114555 / N2460)</name>
    <dbReference type="NCBI Taxonomy" id="522772"/>
    <lineage>
        <taxon>Bacteria</taxon>
        <taxon>Pseudomonadati</taxon>
        <taxon>Deferribacterota</taxon>
        <taxon>Deferribacteres</taxon>
        <taxon>Deferribacterales</taxon>
        <taxon>Geovibrionaceae</taxon>
        <taxon>Denitrovibrio</taxon>
    </lineage>
</organism>
<dbReference type="Pfam" id="PF00186">
    <property type="entry name" value="DHFR_1"/>
    <property type="match status" value="1"/>
</dbReference>
<dbReference type="GO" id="GO:0050661">
    <property type="term" value="F:NADP binding"/>
    <property type="evidence" value="ECO:0007669"/>
    <property type="project" value="InterPro"/>
</dbReference>
<dbReference type="UniPathway" id="UPA00077">
    <property type="reaction ID" value="UER00158"/>
</dbReference>
<dbReference type="CDD" id="cd00209">
    <property type="entry name" value="DHFR"/>
    <property type="match status" value="1"/>
</dbReference>
<dbReference type="KEGG" id="dap:Dacet_1394"/>
<evidence type="ECO:0000313" key="12">
    <source>
        <dbReference type="Proteomes" id="UP000002012"/>
    </source>
</evidence>
<keyword evidence="4 8" id="KW-0554">One-carbon metabolism</keyword>
<dbReference type="InterPro" id="IPR017925">
    <property type="entry name" value="DHFR_CS"/>
</dbReference>
<comment type="catalytic activity">
    <reaction evidence="8">
        <text>(6S)-5,6,7,8-tetrahydrofolate + NADP(+) = 7,8-dihydrofolate + NADPH + H(+)</text>
        <dbReference type="Rhea" id="RHEA:15009"/>
        <dbReference type="ChEBI" id="CHEBI:15378"/>
        <dbReference type="ChEBI" id="CHEBI:57451"/>
        <dbReference type="ChEBI" id="CHEBI:57453"/>
        <dbReference type="ChEBI" id="CHEBI:57783"/>
        <dbReference type="ChEBI" id="CHEBI:58349"/>
        <dbReference type="EC" id="1.5.1.3"/>
    </reaction>
</comment>
<evidence type="ECO:0000313" key="11">
    <source>
        <dbReference type="EMBL" id="ADD68164.1"/>
    </source>
</evidence>
<dbReference type="GO" id="GO:0046654">
    <property type="term" value="P:tetrahydrofolate biosynthetic process"/>
    <property type="evidence" value="ECO:0007669"/>
    <property type="project" value="UniProtKB-UniPathway"/>
</dbReference>
<dbReference type="PIRSF" id="PIRSF000194">
    <property type="entry name" value="DHFR"/>
    <property type="match status" value="1"/>
</dbReference>
<keyword evidence="5 8" id="KW-0521">NADP</keyword>
<dbReference type="RefSeq" id="WP_013010685.1">
    <property type="nucleotide sequence ID" value="NC_013943.1"/>
</dbReference>
<evidence type="ECO:0000256" key="1">
    <source>
        <dbReference type="ARBA" id="ARBA00004903"/>
    </source>
</evidence>
<comment type="function">
    <text evidence="7 8">Key enzyme in folate metabolism. Catalyzes an essential reaction for de novo glycine and purine synthesis, and for DNA precursor synthesis.</text>
</comment>
<dbReference type="Proteomes" id="UP000002012">
    <property type="component" value="Chromosome"/>
</dbReference>
<keyword evidence="6 8" id="KW-0560">Oxidoreductase</keyword>
<evidence type="ECO:0000256" key="6">
    <source>
        <dbReference type="ARBA" id="ARBA00023002"/>
    </source>
</evidence>
<dbReference type="FunCoup" id="D4H815">
    <property type="interactions" value="382"/>
</dbReference>
<dbReference type="EMBL" id="CP001968">
    <property type="protein sequence ID" value="ADD68164.1"/>
    <property type="molecule type" value="Genomic_DNA"/>
</dbReference>
<name>D4H815_DENA2</name>
<dbReference type="PRINTS" id="PR00070">
    <property type="entry name" value="DHFR"/>
</dbReference>
<dbReference type="OrthoDB" id="9804315at2"/>
<dbReference type="InterPro" id="IPR012259">
    <property type="entry name" value="DHFR"/>
</dbReference>
<dbReference type="eggNOG" id="COG0262">
    <property type="taxonomic scope" value="Bacteria"/>
</dbReference>
<dbReference type="InterPro" id="IPR001796">
    <property type="entry name" value="DHFR_dom"/>
</dbReference>
<protein>
    <recommendedName>
        <fullName evidence="3 8">Dihydrofolate reductase</fullName>
        <ecNumber evidence="3 8">1.5.1.3</ecNumber>
    </recommendedName>
</protein>
<dbReference type="GO" id="GO:0004146">
    <property type="term" value="F:dihydrofolate reductase activity"/>
    <property type="evidence" value="ECO:0007669"/>
    <property type="project" value="UniProtKB-EC"/>
</dbReference>
<feature type="domain" description="DHFR" evidence="10">
    <location>
        <begin position="2"/>
        <end position="156"/>
    </location>
</feature>
<evidence type="ECO:0000259" key="10">
    <source>
        <dbReference type="PROSITE" id="PS51330"/>
    </source>
</evidence>
<dbReference type="PaxDb" id="522772-Dacet_1394"/>